<keyword evidence="1" id="KW-0472">Membrane</keyword>
<evidence type="ECO:0000256" key="1">
    <source>
        <dbReference type="SAM" id="Phobius"/>
    </source>
</evidence>
<dbReference type="RefSeq" id="WP_047876980.1">
    <property type="nucleotide sequence ID" value="NZ_LDOT01000002.1"/>
</dbReference>
<evidence type="ECO:0000313" key="3">
    <source>
        <dbReference type="Proteomes" id="UP000036097"/>
    </source>
</evidence>
<gene>
    <name evidence="2" type="ORF">ABT56_00905</name>
</gene>
<accession>A0A0J1HB08</accession>
<feature type="transmembrane region" description="Helical" evidence="1">
    <location>
        <begin position="71"/>
        <end position="89"/>
    </location>
</feature>
<name>A0A0J1HB08_9GAMM</name>
<keyword evidence="3" id="KW-1185">Reference proteome</keyword>
<evidence type="ECO:0000313" key="2">
    <source>
        <dbReference type="EMBL" id="KLV08819.1"/>
    </source>
</evidence>
<feature type="transmembrane region" description="Helical" evidence="1">
    <location>
        <begin position="39"/>
        <end position="59"/>
    </location>
</feature>
<dbReference type="AlphaFoldDB" id="A0A0J1HB08"/>
<reference evidence="2 3" key="1">
    <citation type="submission" date="2015-05" db="EMBL/GenBank/DDBJ databases">
        <title>Photobacterium galathea sp. nov.</title>
        <authorList>
            <person name="Machado H."/>
            <person name="Gram L."/>
        </authorList>
    </citation>
    <scope>NUCLEOTIDE SEQUENCE [LARGE SCALE GENOMIC DNA]</scope>
    <source>
        <strain evidence="2 3">CGMCC 1.12159</strain>
    </source>
</reference>
<keyword evidence="1" id="KW-0812">Transmembrane</keyword>
<protein>
    <submittedName>
        <fullName evidence="2">Uncharacterized protein</fullName>
    </submittedName>
</protein>
<sequence length="200" mass="23365">MAPQEFVEKYQNKQIESNITYNHSSIVYSIFNRERLKPIPFIFSASTIVYLLITIAIFIDSGFKLNFDTTFMALLFASNYLPAIFAAYLQYRYTLPIIINFQNNTIRQGKKPKLFRNIVYIEVERDNIKSKLSKSYVKRHPDEDLPKITVNIHMGMFRHYCVGSFKSTELAYEYATDLALLLEHKSSVTISNPYIPYTQL</sequence>
<keyword evidence="1" id="KW-1133">Transmembrane helix</keyword>
<dbReference type="PATRIC" id="fig|1195763.3.peg.204"/>
<organism evidence="2 3">
    <name type="scientific">Photobacterium aquae</name>
    <dbReference type="NCBI Taxonomy" id="1195763"/>
    <lineage>
        <taxon>Bacteria</taxon>
        <taxon>Pseudomonadati</taxon>
        <taxon>Pseudomonadota</taxon>
        <taxon>Gammaproteobacteria</taxon>
        <taxon>Vibrionales</taxon>
        <taxon>Vibrionaceae</taxon>
        <taxon>Photobacterium</taxon>
    </lineage>
</organism>
<dbReference type="Proteomes" id="UP000036097">
    <property type="component" value="Unassembled WGS sequence"/>
</dbReference>
<proteinExistence type="predicted"/>
<comment type="caution">
    <text evidence="2">The sequence shown here is derived from an EMBL/GenBank/DDBJ whole genome shotgun (WGS) entry which is preliminary data.</text>
</comment>
<dbReference type="EMBL" id="LDOT01000002">
    <property type="protein sequence ID" value="KLV08819.1"/>
    <property type="molecule type" value="Genomic_DNA"/>
</dbReference>